<evidence type="ECO:0000313" key="3">
    <source>
        <dbReference type="EMBL" id="ACZ29558.1"/>
    </source>
</evidence>
<feature type="compositionally biased region" description="Low complexity" evidence="1">
    <location>
        <begin position="316"/>
        <end position="325"/>
    </location>
</feature>
<dbReference type="SUPFAM" id="SSF88874">
    <property type="entry name" value="Receptor-binding domain of short tail fibre protein gp12"/>
    <property type="match status" value="1"/>
</dbReference>
<dbReference type="AlphaFoldDB" id="D1BW55"/>
<gene>
    <name evidence="3" type="ordered locus">Xcel_0519</name>
</gene>
<feature type="region of interest" description="Disordered" evidence="1">
    <location>
        <begin position="299"/>
        <end position="326"/>
    </location>
</feature>
<dbReference type="CDD" id="cd22641">
    <property type="entry name" value="C24-like"/>
    <property type="match status" value="1"/>
</dbReference>
<keyword evidence="4" id="KW-1185">Reference proteome</keyword>
<dbReference type="Proteomes" id="UP000002255">
    <property type="component" value="Chromosome"/>
</dbReference>
<dbReference type="Pfam" id="PF07484">
    <property type="entry name" value="Collar"/>
    <property type="match status" value="1"/>
</dbReference>
<protein>
    <submittedName>
        <fullName evidence="3">Tail Collar domain protein</fullName>
    </submittedName>
</protein>
<feature type="compositionally biased region" description="Low complexity" evidence="1">
    <location>
        <begin position="333"/>
        <end position="350"/>
    </location>
</feature>
<dbReference type="RefSeq" id="WP_012877302.1">
    <property type="nucleotide sequence ID" value="NC_013530.1"/>
</dbReference>
<evidence type="ECO:0000313" key="4">
    <source>
        <dbReference type="Proteomes" id="UP000002255"/>
    </source>
</evidence>
<dbReference type="InterPro" id="IPR037053">
    <property type="entry name" value="Phage_tail_collar_dom_sf"/>
</dbReference>
<dbReference type="KEGG" id="xce:Xcel_0519"/>
<name>D1BW55_XYLCX</name>
<dbReference type="OrthoDB" id="9810174at2"/>
<feature type="domain" description="Phage tail collar" evidence="2">
    <location>
        <begin position="233"/>
        <end position="284"/>
    </location>
</feature>
<organism evidence="3 4">
    <name type="scientific">Xylanimonas cellulosilytica (strain DSM 15894 / JCM 12276 / CECT 5975 / KCTC 9989 / LMG 20990 / NBRC 107835 / XIL07)</name>
    <dbReference type="NCBI Taxonomy" id="446471"/>
    <lineage>
        <taxon>Bacteria</taxon>
        <taxon>Bacillati</taxon>
        <taxon>Actinomycetota</taxon>
        <taxon>Actinomycetes</taxon>
        <taxon>Micrococcales</taxon>
        <taxon>Promicromonosporaceae</taxon>
        <taxon>Xylanimonas</taxon>
    </lineage>
</organism>
<dbReference type="STRING" id="446471.Xcel_0519"/>
<feature type="region of interest" description="Disordered" evidence="1">
    <location>
        <begin position="332"/>
        <end position="351"/>
    </location>
</feature>
<accession>D1BW55</accession>
<dbReference type="eggNOG" id="COG4675">
    <property type="taxonomic scope" value="Bacteria"/>
</dbReference>
<evidence type="ECO:0000259" key="2">
    <source>
        <dbReference type="Pfam" id="PF07484"/>
    </source>
</evidence>
<reference evidence="3 4" key="2">
    <citation type="journal article" date="2010" name="Stand. Genomic Sci.">
        <title>Complete genome sequence of Xylanimonas cellulosilytica type strain (XIL07).</title>
        <authorList>
            <person name="Foster B."/>
            <person name="Pukall R."/>
            <person name="Abt B."/>
            <person name="Nolan M."/>
            <person name="Glavina Del Rio T."/>
            <person name="Chen F."/>
            <person name="Lucas S."/>
            <person name="Tice H."/>
            <person name="Pitluck S."/>
            <person name="Cheng J.-F."/>
            <person name="Chertkov O."/>
            <person name="Brettin T."/>
            <person name="Han C."/>
            <person name="Detter J.C."/>
            <person name="Bruce D."/>
            <person name="Goodwin L."/>
            <person name="Ivanova N."/>
            <person name="Mavromatis K."/>
            <person name="Pati A."/>
            <person name="Mikhailova N."/>
            <person name="Chen A."/>
            <person name="Palaniappan K."/>
            <person name="Land M."/>
            <person name="Hauser L."/>
            <person name="Chang Y.-J."/>
            <person name="Jeffries C.D."/>
            <person name="Chain P."/>
            <person name="Rohde M."/>
            <person name="Goeker M."/>
            <person name="Bristow J."/>
            <person name="Eisen J.A."/>
            <person name="Markowitz V."/>
            <person name="Hugenholtz P."/>
            <person name="Kyrpides N.C."/>
            <person name="Klenk H.-P."/>
            <person name="Lapidus A."/>
        </authorList>
    </citation>
    <scope>NUCLEOTIDE SEQUENCE [LARGE SCALE GENOMIC DNA]</scope>
    <source>
        <strain evidence="4">DSM 15894 / CECT 5975 / LMG 20990 / XIL07</strain>
    </source>
</reference>
<dbReference type="InterPro" id="IPR011083">
    <property type="entry name" value="Phage_tail_collar_dom"/>
</dbReference>
<dbReference type="Gene3D" id="3.90.1340.10">
    <property type="entry name" value="Phage tail collar domain"/>
    <property type="match status" value="1"/>
</dbReference>
<evidence type="ECO:0000256" key="1">
    <source>
        <dbReference type="SAM" id="MobiDB-lite"/>
    </source>
</evidence>
<dbReference type="HOGENOM" id="CLU_618133_0_0_11"/>
<feature type="region of interest" description="Disordered" evidence="1">
    <location>
        <begin position="400"/>
        <end position="423"/>
    </location>
</feature>
<reference evidence="4" key="1">
    <citation type="submission" date="2009-11" db="EMBL/GenBank/DDBJ databases">
        <title>The complete chromosome of Xylanimonas cellulosilytica DSM 15894.</title>
        <authorList>
            <consortium name="US DOE Joint Genome Institute (JGI-PGF)"/>
            <person name="Lucas S."/>
            <person name="Copeland A."/>
            <person name="Lapidus A."/>
            <person name="Glavina del Rio T."/>
            <person name="Dalin E."/>
            <person name="Tice H."/>
            <person name="Bruce D."/>
            <person name="Goodwin L."/>
            <person name="Pitluck S."/>
            <person name="Kyrpides N."/>
            <person name="Mavromatis K."/>
            <person name="Ivanova N."/>
            <person name="Mikhailova N."/>
            <person name="Foster B."/>
            <person name="Clum A."/>
            <person name="Brettin T."/>
            <person name="Detter J.C."/>
            <person name="Han C."/>
            <person name="Larimer F."/>
            <person name="Land M."/>
            <person name="Hauser L."/>
            <person name="Markowitz V."/>
            <person name="Cheng J.F."/>
            <person name="Hugenholtz P."/>
            <person name="Woyke T."/>
            <person name="Wu D."/>
            <person name="Gehrich-Schroeter G."/>
            <person name="Schneider S."/>
            <person name="Pukall S.R."/>
            <person name="Klenk H.P."/>
            <person name="Eisen J.A."/>
        </authorList>
    </citation>
    <scope>NUCLEOTIDE SEQUENCE [LARGE SCALE GENOMIC DNA]</scope>
    <source>
        <strain evidence="4">DSM 15894 / CECT 5975 / LMG 20990 / XIL07</strain>
    </source>
</reference>
<dbReference type="EMBL" id="CP001821">
    <property type="protein sequence ID" value="ACZ29558.1"/>
    <property type="molecule type" value="Genomic_DNA"/>
</dbReference>
<feature type="compositionally biased region" description="Low complexity" evidence="1">
    <location>
        <begin position="403"/>
        <end position="422"/>
    </location>
</feature>
<proteinExistence type="predicted"/>
<sequence>MASGIETSGPITGEPWTEEMLRIQIGAEAGIVADTNGSAYSLTLPTGSDVAEVGSATLESTATVAGFAHRIPQGSTQSITIPASSNGTNGRTDVIALKYDPSLGGESPGPIRLARIAGTEGSAALPTIDEGKPGVEYLPLWAVTRKSGQSLNQAAKKDLRRWTGPNLFVPAGASLPTDVPLGTHAHRDPAEKYTRVMSGATPTWARLSVAAADLDPALKAAINAACPVGMEAGFHTVPPGWLEHNGAAVSRTTYPALFAHYGTTYGAGDGSTTFNLPNAKGRTPVGLDTAQAEFNAVGKTGGAKTHTLSTAEMPSHTHTSAAHTHSINHDHAAVTSSSAGSHTHGSSTSGITDRAYFARGSAPASSATVGTNGVTPGPWDYVVSSTLASAGAHTHTVDLPSFSGTSGSTTPGATGSTGSGSAHNNLPPYLVRRWCVRALPVLA</sequence>